<dbReference type="PANTHER" id="PTHR10353">
    <property type="entry name" value="GLYCOSYL HYDROLASE"/>
    <property type="match status" value="1"/>
</dbReference>
<comment type="similarity">
    <text evidence="1 4">Belongs to the glycosyl hydrolase 1 family.</text>
</comment>
<dbReference type="GO" id="GO:0005829">
    <property type="term" value="C:cytosol"/>
    <property type="evidence" value="ECO:0007669"/>
    <property type="project" value="TreeGrafter"/>
</dbReference>
<accession>A0A3R7CLK7</accession>
<dbReference type="Pfam" id="PF00232">
    <property type="entry name" value="Glyco_hydro_1"/>
    <property type="match status" value="1"/>
</dbReference>
<keyword evidence="2 5" id="KW-0378">Hydrolase</keyword>
<gene>
    <name evidence="5" type="ORF">DS832_02450</name>
</gene>
<evidence type="ECO:0000256" key="2">
    <source>
        <dbReference type="ARBA" id="ARBA00022801"/>
    </source>
</evidence>
<dbReference type="InterPro" id="IPR017853">
    <property type="entry name" value="GH"/>
</dbReference>
<dbReference type="GO" id="GO:0016052">
    <property type="term" value="P:carbohydrate catabolic process"/>
    <property type="evidence" value="ECO:0007669"/>
    <property type="project" value="TreeGrafter"/>
</dbReference>
<dbReference type="InterPro" id="IPR001360">
    <property type="entry name" value="Glyco_hydro_1"/>
</dbReference>
<evidence type="ECO:0000256" key="1">
    <source>
        <dbReference type="ARBA" id="ARBA00010838"/>
    </source>
</evidence>
<dbReference type="GO" id="GO:0008422">
    <property type="term" value="F:beta-glucosidase activity"/>
    <property type="evidence" value="ECO:0007669"/>
    <property type="project" value="TreeGrafter"/>
</dbReference>
<dbReference type="Gene3D" id="3.20.20.80">
    <property type="entry name" value="Glycosidases"/>
    <property type="match status" value="1"/>
</dbReference>
<dbReference type="PANTHER" id="PTHR10353:SF122">
    <property type="entry name" value="6-PHOSPHO-BETA-GLUCOSIDASE ASCB-RELATED"/>
    <property type="match status" value="1"/>
</dbReference>
<evidence type="ECO:0000313" key="5">
    <source>
        <dbReference type="EMBL" id="RHW48193.1"/>
    </source>
</evidence>
<comment type="caution">
    <text evidence="5">The sequence shown here is derived from an EMBL/GenBank/DDBJ whole genome shotgun (WGS) entry which is preliminary data.</text>
</comment>
<reference evidence="5 6" key="1">
    <citation type="submission" date="2018-07" db="EMBL/GenBank/DDBJ databases">
        <title>Genome sequences of six Lactobacillus spp. isolated from bumble bee guts.</title>
        <authorList>
            <person name="Motta E.V.S."/>
            <person name="Moran N.A."/>
        </authorList>
    </citation>
    <scope>NUCLEOTIDE SEQUENCE [LARGE SCALE GENOMIC DNA]</scope>
    <source>
        <strain evidence="5 6">LV-8.1</strain>
    </source>
</reference>
<evidence type="ECO:0000256" key="4">
    <source>
        <dbReference type="RuleBase" id="RU003690"/>
    </source>
</evidence>
<evidence type="ECO:0000256" key="3">
    <source>
        <dbReference type="ARBA" id="ARBA00023295"/>
    </source>
</evidence>
<organism evidence="5 6">
    <name type="scientific">Bombilactobacillus bombi</name>
    <dbReference type="NCBI Taxonomy" id="1303590"/>
    <lineage>
        <taxon>Bacteria</taxon>
        <taxon>Bacillati</taxon>
        <taxon>Bacillota</taxon>
        <taxon>Bacilli</taxon>
        <taxon>Lactobacillales</taxon>
        <taxon>Lactobacillaceae</taxon>
        <taxon>Bombilactobacillus</taxon>
    </lineage>
</organism>
<name>A0A3R7CLK7_9LACO</name>
<keyword evidence="3" id="KW-0326">Glycosidase</keyword>
<dbReference type="Proteomes" id="UP000284822">
    <property type="component" value="Unassembled WGS sequence"/>
</dbReference>
<dbReference type="AlphaFoldDB" id="A0A3R7CLK7"/>
<dbReference type="FunFam" id="3.20.20.80:FF:000004">
    <property type="entry name" value="Beta-glucosidase 6-phospho-beta-glucosidase"/>
    <property type="match status" value="1"/>
</dbReference>
<proteinExistence type="inferred from homology"/>
<protein>
    <submittedName>
        <fullName evidence="5">Glycoside hydrolase family 1 protein</fullName>
    </submittedName>
</protein>
<dbReference type="EMBL" id="QOCS01000006">
    <property type="protein sequence ID" value="RHW48193.1"/>
    <property type="molecule type" value="Genomic_DNA"/>
</dbReference>
<sequence length="457" mass="53019">MTVLKSDFFWGNSTSSMQTEGAINEGGKGQSVYDVRPATKNASDWKVAIDEYHRYPEDISLMKDLGMNFYRFQISWSRVQPKGEGEFNPEGIKFYHDLIDELLANNIQPMICLYHFDMPLYQAQQYNGFISKKVINHFVTYGKKMIEEFGNQVKYWITFNEQNLYSTREAFNCSGYLTGEQSVHDLYQIQHNIVLAHARITNYIHQNYPNLLIGGMEAFQEMYPATSNPQDVAAVRKCKEFNDYNLLRIFTEGQYSDEVVAFMKQNYLADILQVDELAEIAQTRSDFISFSYYATSCIDSSKIPVGTIPNDYSYLGQAHNHYLVTNEWNWQIDSQGFYGVLMDLYNRTHLPIFPIENGIGVRENWDGQHPINDTYRIQYHRHHLQALKNAVADGANVIGYLGWGLIDIPSSQGNMDKRYGVVYVNRSNHDLKDLKRIPKQSYYWLQRVIKSNGESLY</sequence>
<dbReference type="SUPFAM" id="SSF51445">
    <property type="entry name" value="(Trans)glycosidases"/>
    <property type="match status" value="1"/>
</dbReference>
<evidence type="ECO:0000313" key="6">
    <source>
        <dbReference type="Proteomes" id="UP000284822"/>
    </source>
</evidence>
<dbReference type="RefSeq" id="WP_118910189.1">
    <property type="nucleotide sequence ID" value="NZ_QOCS01000006.1"/>
</dbReference>
<dbReference type="PRINTS" id="PR00131">
    <property type="entry name" value="GLHYDRLASE1"/>
</dbReference>